<sequence>MLSWLKGGQAQPENAPVVPTKKSDPLSDTSTPHREVDSGSDTSSSDEEDYDDMNPPQTPPAMFALKAFRTTLFGTPAPPKFDEKPPHKRTSKPNSHPVKEERKDEVISKDLPLLSKRISEPLDKTEGLEASSNPIVQPIPFKISKKPNLFDPSSIATSELPPNLANSTPVKRPVSPTKGILMTPGTAMARKKAVTFHPSVPTATTPPNRNGHIRSGLPHEFPGKFPSPWTPKVSTASHHQRSASWSDPSSSRLPDDDDEQPGPTEKVEKGKQPQKSTAPILAGYYEVNEDSRIGDFLDESEGEDAPEELQEIDVTMDMEAPRSNSGKYWKERTEKIEVLALSKVDRLKTRCKIATGYAKQKDELCVNLAERARELAEKNKRLKIELKRLSASTSGAPSTATGYTNTLSSSSSYNDHALEQAIHIIRERDAELVASKQERERMEGVVEKQKERLQAFEEMLDQRESKITELSMSMFNGNDDQDLEEAVADLKKKLKGAKLEAKEYGLVRLEAKNLRERVDGLERGYLDVTTEKDRLQRELDRMRSIEEEGDKSMNRIRSNTESRLRAQVESLEKARKDLRAELREKSLNEAKEKRESERKWRAEMAEAKGKTAAAEWEKEKLGKEIGDLREYTGRLERELERTKAELDELRKSGGSSSGTVGDDIREWQTKQRTTVQELRRVKEENYSLKTQKSGVDDQLRDAKKEIEKLRLQLNGAAKINVTTLPTTSSRESKEPESASDDSAVDRSFDRRNRPTTSPPPVPSTPRSRSPVKFNNSSPNPPTSSMAETPKQTNNKLLNLDAEFSLLLPDLPPDTPVADSNEYTNFQQQRKQKASPRASIVNIALTPPSSSSARKVAGVGKVVGRRVSSGAGAAGGGVRRVNSLAMDPIRKAAAEKRLAERKRIRGAAAATAGNNA</sequence>
<dbReference type="GO" id="GO:0051015">
    <property type="term" value="F:actin filament binding"/>
    <property type="evidence" value="ECO:0007669"/>
    <property type="project" value="TreeGrafter"/>
</dbReference>
<evidence type="ECO:0000313" key="5">
    <source>
        <dbReference type="Proteomes" id="UP000246991"/>
    </source>
</evidence>
<dbReference type="PANTHER" id="PTHR45615:SF40">
    <property type="entry name" value="MYOSIN HEAVY CHAIN, NON-MUSCLE"/>
    <property type="match status" value="1"/>
</dbReference>
<keyword evidence="5" id="KW-1185">Reference proteome</keyword>
<dbReference type="OrthoDB" id="5383703at2759"/>
<accession>A0A317SUS0</accession>
<protein>
    <recommendedName>
        <fullName evidence="3">Spindle pole body-associated protein cut12 domain-containing protein</fullName>
    </recommendedName>
</protein>
<feature type="region of interest" description="Disordered" evidence="2">
    <location>
        <begin position="1"/>
        <end position="115"/>
    </location>
</feature>
<feature type="region of interest" description="Disordered" evidence="2">
    <location>
        <begin position="197"/>
        <end position="283"/>
    </location>
</feature>
<feature type="region of interest" description="Disordered" evidence="2">
    <location>
        <begin position="586"/>
        <end position="616"/>
    </location>
</feature>
<feature type="compositionally biased region" description="Low complexity" evidence="2">
    <location>
        <begin position="242"/>
        <end position="252"/>
    </location>
</feature>
<dbReference type="STRING" id="42249.A0A317SUS0"/>
<feature type="compositionally biased region" description="Polar residues" evidence="2">
    <location>
        <begin position="785"/>
        <end position="796"/>
    </location>
</feature>
<feature type="compositionally biased region" description="Low complexity" evidence="2">
    <location>
        <begin position="764"/>
        <end position="777"/>
    </location>
</feature>
<comment type="caution">
    <text evidence="4">The sequence shown here is derived from an EMBL/GenBank/DDBJ whole genome shotgun (WGS) entry which is preliminary data.</text>
</comment>
<feature type="domain" description="Spindle pole body-associated protein cut12" evidence="3">
    <location>
        <begin position="298"/>
        <end position="391"/>
    </location>
</feature>
<evidence type="ECO:0000313" key="4">
    <source>
        <dbReference type="EMBL" id="PWW78122.1"/>
    </source>
</evidence>
<feature type="coiled-coil region" evidence="1">
    <location>
        <begin position="432"/>
        <end position="500"/>
    </location>
</feature>
<feature type="region of interest" description="Disordered" evidence="2">
    <location>
        <begin position="711"/>
        <end position="836"/>
    </location>
</feature>
<feature type="compositionally biased region" description="Basic and acidic residues" evidence="2">
    <location>
        <begin position="743"/>
        <end position="752"/>
    </location>
</feature>
<feature type="compositionally biased region" description="Basic and acidic residues" evidence="2">
    <location>
        <begin position="21"/>
        <end position="37"/>
    </location>
</feature>
<reference evidence="4 5" key="1">
    <citation type="submission" date="2018-03" db="EMBL/GenBank/DDBJ databases">
        <title>Genomes of Pezizomycetes fungi and the evolution of truffles.</title>
        <authorList>
            <person name="Murat C."/>
            <person name="Payen T."/>
            <person name="Noel B."/>
            <person name="Kuo A."/>
            <person name="Martin F.M."/>
        </authorList>
    </citation>
    <scope>NUCLEOTIDE SEQUENCE [LARGE SCALE GENOMIC DNA]</scope>
    <source>
        <strain evidence="4">091103-1</strain>
    </source>
</reference>
<dbReference type="InterPro" id="IPR021589">
    <property type="entry name" value="Cut12"/>
</dbReference>
<evidence type="ECO:0000256" key="2">
    <source>
        <dbReference type="SAM" id="MobiDB-lite"/>
    </source>
</evidence>
<gene>
    <name evidence="4" type="ORF">C7212DRAFT_343340</name>
</gene>
<dbReference type="GO" id="GO:0000146">
    <property type="term" value="F:microfilament motor activity"/>
    <property type="evidence" value="ECO:0007669"/>
    <property type="project" value="TreeGrafter"/>
</dbReference>
<dbReference type="PANTHER" id="PTHR45615">
    <property type="entry name" value="MYOSIN HEAVY CHAIN, NON-MUSCLE"/>
    <property type="match status" value="1"/>
</dbReference>
<proteinExistence type="predicted"/>
<dbReference type="GO" id="GO:0016460">
    <property type="term" value="C:myosin II complex"/>
    <property type="evidence" value="ECO:0007669"/>
    <property type="project" value="TreeGrafter"/>
</dbReference>
<dbReference type="GO" id="GO:0032982">
    <property type="term" value="C:myosin filament"/>
    <property type="evidence" value="ECO:0007669"/>
    <property type="project" value="TreeGrafter"/>
</dbReference>
<feature type="region of interest" description="Disordered" evidence="2">
    <location>
        <begin position="646"/>
        <end position="672"/>
    </location>
</feature>
<dbReference type="Pfam" id="PF11500">
    <property type="entry name" value="Cut12"/>
    <property type="match status" value="1"/>
</dbReference>
<evidence type="ECO:0000256" key="1">
    <source>
        <dbReference type="SAM" id="Coils"/>
    </source>
</evidence>
<keyword evidence="1" id="KW-0175">Coiled coil</keyword>
<dbReference type="EMBL" id="PYWC01000017">
    <property type="protein sequence ID" value="PWW78122.1"/>
    <property type="molecule type" value="Genomic_DNA"/>
</dbReference>
<feature type="coiled-coil region" evidence="1">
    <location>
        <begin position="365"/>
        <end position="392"/>
    </location>
</feature>
<feature type="compositionally biased region" description="Polar residues" evidence="2">
    <location>
        <begin position="720"/>
        <end position="729"/>
    </location>
</feature>
<name>A0A317SUS0_9PEZI</name>
<evidence type="ECO:0000259" key="3">
    <source>
        <dbReference type="Pfam" id="PF11500"/>
    </source>
</evidence>
<feature type="compositionally biased region" description="Basic and acidic residues" evidence="2">
    <location>
        <begin position="97"/>
        <end position="108"/>
    </location>
</feature>
<dbReference type="GO" id="GO:0005737">
    <property type="term" value="C:cytoplasm"/>
    <property type="evidence" value="ECO:0007669"/>
    <property type="project" value="TreeGrafter"/>
</dbReference>
<feature type="region of interest" description="Disordered" evidence="2">
    <location>
        <begin position="153"/>
        <end position="182"/>
    </location>
</feature>
<organism evidence="4 5">
    <name type="scientific">Tuber magnatum</name>
    <name type="common">white Piedmont truffle</name>
    <dbReference type="NCBI Taxonomy" id="42249"/>
    <lineage>
        <taxon>Eukaryota</taxon>
        <taxon>Fungi</taxon>
        <taxon>Dikarya</taxon>
        <taxon>Ascomycota</taxon>
        <taxon>Pezizomycotina</taxon>
        <taxon>Pezizomycetes</taxon>
        <taxon>Pezizales</taxon>
        <taxon>Tuberaceae</taxon>
        <taxon>Tuber</taxon>
    </lineage>
</organism>
<dbReference type="Proteomes" id="UP000246991">
    <property type="component" value="Unassembled WGS sequence"/>
</dbReference>
<dbReference type="AlphaFoldDB" id="A0A317SUS0"/>